<keyword evidence="2" id="KW-0812">Transmembrane</keyword>
<comment type="caution">
    <text evidence="3">The sequence shown here is derived from an EMBL/GenBank/DDBJ whole genome shotgun (WGS) entry which is preliminary data.</text>
</comment>
<keyword evidence="2" id="KW-0472">Membrane</keyword>
<protein>
    <submittedName>
        <fullName evidence="3">MFS transporter</fullName>
    </submittedName>
</protein>
<dbReference type="InterPro" id="IPR039672">
    <property type="entry name" value="MFS_2"/>
</dbReference>
<dbReference type="GO" id="GO:0015293">
    <property type="term" value="F:symporter activity"/>
    <property type="evidence" value="ECO:0007669"/>
    <property type="project" value="InterPro"/>
</dbReference>
<feature type="transmembrane region" description="Helical" evidence="2">
    <location>
        <begin position="412"/>
        <end position="433"/>
    </location>
</feature>
<reference evidence="3" key="1">
    <citation type="submission" date="2021-04" db="EMBL/GenBank/DDBJ databases">
        <authorList>
            <person name="Zhang D.-C."/>
        </authorList>
    </citation>
    <scope>NUCLEOTIDE SEQUENCE</scope>
    <source>
        <strain evidence="3">CGMCC 1.15697</strain>
    </source>
</reference>
<dbReference type="AlphaFoldDB" id="A0A8J7V2I6"/>
<dbReference type="GO" id="GO:0008643">
    <property type="term" value="P:carbohydrate transport"/>
    <property type="evidence" value="ECO:0007669"/>
    <property type="project" value="InterPro"/>
</dbReference>
<dbReference type="Pfam" id="PF13347">
    <property type="entry name" value="MFS_2"/>
    <property type="match status" value="1"/>
</dbReference>
<organism evidence="3 4">
    <name type="scientific">Marivibrio halodurans</name>
    <dbReference type="NCBI Taxonomy" id="2039722"/>
    <lineage>
        <taxon>Bacteria</taxon>
        <taxon>Pseudomonadati</taxon>
        <taxon>Pseudomonadota</taxon>
        <taxon>Alphaproteobacteria</taxon>
        <taxon>Rhodospirillales</taxon>
        <taxon>Rhodospirillaceae</taxon>
        <taxon>Marivibrio</taxon>
    </lineage>
</organism>
<evidence type="ECO:0000313" key="3">
    <source>
        <dbReference type="EMBL" id="MBP5857201.1"/>
    </source>
</evidence>
<feature type="transmembrane region" description="Helical" evidence="2">
    <location>
        <begin position="182"/>
        <end position="203"/>
    </location>
</feature>
<dbReference type="PANTHER" id="PTHR11328:SF24">
    <property type="entry name" value="MAJOR FACILITATOR SUPERFAMILY (MFS) PROFILE DOMAIN-CONTAINING PROTEIN"/>
    <property type="match status" value="1"/>
</dbReference>
<accession>A0A8J7V2I6</accession>
<feature type="transmembrane region" description="Helical" evidence="2">
    <location>
        <begin position="235"/>
        <end position="256"/>
    </location>
</feature>
<feature type="transmembrane region" description="Helical" evidence="2">
    <location>
        <begin position="159"/>
        <end position="176"/>
    </location>
</feature>
<feature type="transmembrane region" description="Helical" evidence="2">
    <location>
        <begin position="50"/>
        <end position="68"/>
    </location>
</feature>
<evidence type="ECO:0000256" key="1">
    <source>
        <dbReference type="ARBA" id="ARBA00009617"/>
    </source>
</evidence>
<dbReference type="PANTHER" id="PTHR11328">
    <property type="entry name" value="MAJOR FACILITATOR SUPERFAMILY DOMAIN-CONTAINING PROTEIN"/>
    <property type="match status" value="1"/>
</dbReference>
<dbReference type="Proteomes" id="UP000672602">
    <property type="component" value="Unassembled WGS sequence"/>
</dbReference>
<evidence type="ECO:0000256" key="2">
    <source>
        <dbReference type="SAM" id="Phobius"/>
    </source>
</evidence>
<proteinExistence type="inferred from homology"/>
<dbReference type="Gene3D" id="1.20.1250.20">
    <property type="entry name" value="MFS general substrate transporter like domains"/>
    <property type="match status" value="2"/>
</dbReference>
<keyword evidence="4" id="KW-1185">Reference proteome</keyword>
<keyword evidence="2" id="KW-1133">Transmembrane helix</keyword>
<name>A0A8J7V2I6_9PROT</name>
<dbReference type="EMBL" id="JAGMWN010000004">
    <property type="protein sequence ID" value="MBP5857201.1"/>
    <property type="molecule type" value="Genomic_DNA"/>
</dbReference>
<feature type="transmembrane region" description="Helical" evidence="2">
    <location>
        <begin position="296"/>
        <end position="314"/>
    </location>
</feature>
<sequence>MSESTRASSASTRLSPFGLLAYGLIGLPLAAATLPVYVLVPGYYAVELGLGLSAVGAVLFAMRLWDVVSDPLIGALSDRTRGRFGRRRPWIAAGAPVTALGAWMLFAPGDGAGLGHLAGAAFLLYLGWTMVMLPYGAWGAELSGDYDERSRIAAAREGFVVAGTLVAAAAAGWAGADRRADGLMAVGLLVVVLLPVTAALLLARVPDPPPARPTRIPWRDGLKVMGRNRPFRRLIAAWLLNGVANGLPATLFLLYVDHHLAAPDKSGWLLLTYFGVAIAGLPLWLGLSRRFGKHRVWCGAMIWTCLWFSAAPFLGPGDVWLFAVVCVATGVALGADLALPPSMQADAVDVDTVETGGTARTGLYFALWGMATKLSLALAVGLAFPGLEMLGFDAMAARGGTGNVARTDGTMALAWMYGFAPIVFKLGAIALVWRHPLDAARQSDLRRRIAGNVVERETGGAH</sequence>
<dbReference type="GO" id="GO:0005886">
    <property type="term" value="C:plasma membrane"/>
    <property type="evidence" value="ECO:0007669"/>
    <property type="project" value="TreeGrafter"/>
</dbReference>
<feature type="transmembrane region" description="Helical" evidence="2">
    <location>
        <begin position="89"/>
        <end position="106"/>
    </location>
</feature>
<feature type="transmembrane region" description="Helical" evidence="2">
    <location>
        <begin position="118"/>
        <end position="138"/>
    </location>
</feature>
<feature type="transmembrane region" description="Helical" evidence="2">
    <location>
        <begin position="320"/>
        <end position="339"/>
    </location>
</feature>
<dbReference type="InterPro" id="IPR036259">
    <property type="entry name" value="MFS_trans_sf"/>
</dbReference>
<gene>
    <name evidence="3" type="ORF">KAJ83_09290</name>
</gene>
<dbReference type="SUPFAM" id="SSF103473">
    <property type="entry name" value="MFS general substrate transporter"/>
    <property type="match status" value="1"/>
</dbReference>
<feature type="transmembrane region" description="Helical" evidence="2">
    <location>
        <begin position="20"/>
        <end position="44"/>
    </location>
</feature>
<comment type="similarity">
    <text evidence="1">Belongs to the sodium:galactoside symporter (TC 2.A.2) family.</text>
</comment>
<evidence type="ECO:0000313" key="4">
    <source>
        <dbReference type="Proteomes" id="UP000672602"/>
    </source>
</evidence>
<feature type="transmembrane region" description="Helical" evidence="2">
    <location>
        <begin position="268"/>
        <end position="287"/>
    </location>
</feature>
<dbReference type="RefSeq" id="WP_210681793.1">
    <property type="nucleotide sequence ID" value="NZ_JAGMWN010000004.1"/>
</dbReference>